<keyword evidence="4" id="KW-0812">Transmembrane</keyword>
<sequence>MDELWRGLLGSALALLVVLALAWGALHAWRRLSRSAGMAGAGAADLQLLRTLALGPRERLVLVRHGGDELLLGVGTDGIRLLNRLPAAGAGVPARPEVPAGPDGG</sequence>
<reference evidence="9" key="1">
    <citation type="submission" date="2017-08" db="EMBL/GenBank/DDBJ databases">
        <authorList>
            <person name="Imhoff J.F."/>
            <person name="Rahn T."/>
            <person name="Kuenzel S."/>
            <person name="Neulinger S.C."/>
        </authorList>
    </citation>
    <scope>NUCLEOTIDE SEQUENCE</scope>
    <source>
        <strain evidence="9">IM 151</strain>
    </source>
</reference>
<accession>A0ABS1DVZ1</accession>
<dbReference type="PANTHER" id="PTHR38766">
    <property type="entry name" value="FLAGELLAR PROTEIN FLIO"/>
    <property type="match status" value="1"/>
</dbReference>
<keyword evidence="5" id="KW-1133">Transmembrane helix</keyword>
<keyword evidence="3" id="KW-1003">Cell membrane</keyword>
<keyword evidence="10" id="KW-1185">Reference proteome</keyword>
<dbReference type="RefSeq" id="WP_200229281.1">
    <property type="nucleotide sequence ID" value="NZ_NRRT01000031.1"/>
</dbReference>
<proteinExistence type="inferred from homology"/>
<dbReference type="EMBL" id="NRRU01000059">
    <property type="protein sequence ID" value="MBK1714204.1"/>
    <property type="molecule type" value="Genomic_DNA"/>
</dbReference>
<dbReference type="Proteomes" id="UP001041814">
    <property type="component" value="Unassembled WGS sequence"/>
</dbReference>
<evidence type="ECO:0000313" key="10">
    <source>
        <dbReference type="Proteomes" id="UP001041814"/>
    </source>
</evidence>
<evidence type="ECO:0000256" key="7">
    <source>
        <dbReference type="ARBA" id="ARBA00023143"/>
    </source>
</evidence>
<dbReference type="InterPro" id="IPR052205">
    <property type="entry name" value="FliO/MopB"/>
</dbReference>
<keyword evidence="7" id="KW-0975">Bacterial flagellum</keyword>
<comment type="caution">
    <text evidence="9">The sequence shown here is derived from an EMBL/GenBank/DDBJ whole genome shotgun (WGS) entry which is preliminary data.</text>
</comment>
<gene>
    <name evidence="9" type="ORF">CKO43_15630</name>
</gene>
<evidence type="ECO:0000256" key="8">
    <source>
        <dbReference type="ARBA" id="ARBA00037937"/>
    </source>
</evidence>
<comment type="similarity">
    <text evidence="8">Belongs to the FliO/MopB family.</text>
</comment>
<organism evidence="9 10">
    <name type="scientific">Rubrivivax gelatinosus</name>
    <name type="common">Rhodocyclus gelatinosus</name>
    <name type="synonym">Rhodopseudomonas gelatinosa</name>
    <dbReference type="NCBI Taxonomy" id="28068"/>
    <lineage>
        <taxon>Bacteria</taxon>
        <taxon>Pseudomonadati</taxon>
        <taxon>Pseudomonadota</taxon>
        <taxon>Betaproteobacteria</taxon>
        <taxon>Burkholderiales</taxon>
        <taxon>Sphaerotilaceae</taxon>
        <taxon>Rubrivivax</taxon>
    </lineage>
</organism>
<evidence type="ECO:0000256" key="5">
    <source>
        <dbReference type="ARBA" id="ARBA00022989"/>
    </source>
</evidence>
<dbReference type="InterPro" id="IPR022781">
    <property type="entry name" value="Flagellar_biosynth_FliO"/>
</dbReference>
<name>A0ABS1DVZ1_RUBGE</name>
<evidence type="ECO:0000256" key="1">
    <source>
        <dbReference type="ARBA" id="ARBA00004117"/>
    </source>
</evidence>
<keyword evidence="6" id="KW-0472">Membrane</keyword>
<evidence type="ECO:0000256" key="2">
    <source>
        <dbReference type="ARBA" id="ARBA00004236"/>
    </source>
</evidence>
<evidence type="ECO:0000256" key="3">
    <source>
        <dbReference type="ARBA" id="ARBA00022475"/>
    </source>
</evidence>
<evidence type="ECO:0000256" key="4">
    <source>
        <dbReference type="ARBA" id="ARBA00022692"/>
    </source>
</evidence>
<evidence type="ECO:0000313" key="9">
    <source>
        <dbReference type="EMBL" id="MBK1714204.1"/>
    </source>
</evidence>
<protein>
    <recommendedName>
        <fullName evidence="11">Flagellar protein</fullName>
    </recommendedName>
</protein>
<dbReference type="Pfam" id="PF04347">
    <property type="entry name" value="FliO"/>
    <property type="match status" value="1"/>
</dbReference>
<evidence type="ECO:0008006" key="11">
    <source>
        <dbReference type="Google" id="ProtNLM"/>
    </source>
</evidence>
<evidence type="ECO:0000256" key="6">
    <source>
        <dbReference type="ARBA" id="ARBA00023136"/>
    </source>
</evidence>
<dbReference type="PANTHER" id="PTHR38766:SF1">
    <property type="entry name" value="FLAGELLAR PROTEIN FLIO"/>
    <property type="match status" value="1"/>
</dbReference>
<comment type="subcellular location">
    <subcellularLocation>
        <location evidence="1">Bacterial flagellum basal body</location>
    </subcellularLocation>
    <subcellularLocation>
        <location evidence="2">Cell membrane</location>
    </subcellularLocation>
</comment>
<reference evidence="9" key="2">
    <citation type="journal article" date="2020" name="Microorganisms">
        <title>Osmotic Adaptation and Compatible Solute Biosynthesis of Phototrophic Bacteria as Revealed from Genome Analyses.</title>
        <authorList>
            <person name="Imhoff J.F."/>
            <person name="Rahn T."/>
            <person name="Kunzel S."/>
            <person name="Keller A."/>
            <person name="Neulinger S.C."/>
        </authorList>
    </citation>
    <scope>NUCLEOTIDE SEQUENCE</scope>
    <source>
        <strain evidence="9">IM 151</strain>
    </source>
</reference>